<feature type="domain" description="NodB homology" evidence="4">
    <location>
        <begin position="46"/>
        <end position="232"/>
    </location>
</feature>
<keyword evidence="1" id="KW-0479">Metal-binding</keyword>
<dbReference type="InterPro" id="IPR002509">
    <property type="entry name" value="NODB_dom"/>
</dbReference>
<accession>A0A927HA98</accession>
<name>A0A927HA98_9BACI</name>
<feature type="chain" id="PRO_5039454592" evidence="3">
    <location>
        <begin position="19"/>
        <end position="253"/>
    </location>
</feature>
<dbReference type="EMBL" id="JACXSI010000009">
    <property type="protein sequence ID" value="MBD3107709.1"/>
    <property type="molecule type" value="Genomic_DNA"/>
</dbReference>
<feature type="signal peptide" evidence="3">
    <location>
        <begin position="1"/>
        <end position="18"/>
    </location>
</feature>
<keyword evidence="2" id="KW-0378">Hydrolase</keyword>
<evidence type="ECO:0000313" key="6">
    <source>
        <dbReference type="Proteomes" id="UP000602076"/>
    </source>
</evidence>
<dbReference type="GO" id="GO:0046872">
    <property type="term" value="F:metal ion binding"/>
    <property type="evidence" value="ECO:0007669"/>
    <property type="project" value="UniProtKB-KW"/>
</dbReference>
<evidence type="ECO:0000259" key="4">
    <source>
        <dbReference type="PROSITE" id="PS51677"/>
    </source>
</evidence>
<keyword evidence="3" id="KW-0732">Signal</keyword>
<dbReference type="AlphaFoldDB" id="A0A927HA98"/>
<gene>
    <name evidence="5" type="ORF">IEO70_04955</name>
</gene>
<dbReference type="PROSITE" id="PS51677">
    <property type="entry name" value="NODB"/>
    <property type="match status" value="1"/>
</dbReference>
<evidence type="ECO:0000256" key="2">
    <source>
        <dbReference type="ARBA" id="ARBA00022801"/>
    </source>
</evidence>
<dbReference type="PANTHER" id="PTHR10587">
    <property type="entry name" value="GLYCOSYL TRANSFERASE-RELATED"/>
    <property type="match status" value="1"/>
</dbReference>
<dbReference type="PANTHER" id="PTHR10587:SF133">
    <property type="entry name" value="CHITIN DEACETYLASE 1-RELATED"/>
    <property type="match status" value="1"/>
</dbReference>
<dbReference type="GO" id="GO:0016020">
    <property type="term" value="C:membrane"/>
    <property type="evidence" value="ECO:0007669"/>
    <property type="project" value="TreeGrafter"/>
</dbReference>
<keyword evidence="6" id="KW-1185">Reference proteome</keyword>
<comment type="caution">
    <text evidence="5">The sequence shown here is derived from an EMBL/GenBank/DDBJ whole genome shotgun (WGS) entry which is preliminary data.</text>
</comment>
<reference evidence="5" key="1">
    <citation type="submission" date="2020-09" db="EMBL/GenBank/DDBJ databases">
        <title>Bacillus faecalis sp. nov., a moderately halophilic bacterium isolated from cow faeces.</title>
        <authorList>
            <person name="Jiang L."/>
            <person name="Lee J."/>
        </authorList>
    </citation>
    <scope>NUCLEOTIDE SEQUENCE</scope>
    <source>
        <strain evidence="5">AGMB 02131</strain>
    </source>
</reference>
<dbReference type="GO" id="GO:0016810">
    <property type="term" value="F:hydrolase activity, acting on carbon-nitrogen (but not peptide) bonds"/>
    <property type="evidence" value="ECO:0007669"/>
    <property type="project" value="InterPro"/>
</dbReference>
<dbReference type="GO" id="GO:0005975">
    <property type="term" value="P:carbohydrate metabolic process"/>
    <property type="evidence" value="ECO:0007669"/>
    <property type="project" value="InterPro"/>
</dbReference>
<dbReference type="RefSeq" id="WP_190997255.1">
    <property type="nucleotide sequence ID" value="NZ_JACXSI010000009.1"/>
</dbReference>
<organism evidence="5 6">
    <name type="scientific">Peribacillus faecalis</name>
    <dbReference type="NCBI Taxonomy" id="2772559"/>
    <lineage>
        <taxon>Bacteria</taxon>
        <taxon>Bacillati</taxon>
        <taxon>Bacillota</taxon>
        <taxon>Bacilli</taxon>
        <taxon>Bacillales</taxon>
        <taxon>Bacillaceae</taxon>
        <taxon>Peribacillus</taxon>
    </lineage>
</organism>
<evidence type="ECO:0000256" key="3">
    <source>
        <dbReference type="SAM" id="SignalP"/>
    </source>
</evidence>
<protein>
    <submittedName>
        <fullName evidence="5">Polysaccharide deacetylase family protein</fullName>
    </submittedName>
</protein>
<dbReference type="CDD" id="cd10917">
    <property type="entry name" value="CE4_NodB_like_6s_7s"/>
    <property type="match status" value="1"/>
</dbReference>
<dbReference type="Pfam" id="PF01522">
    <property type="entry name" value="Polysacc_deac_1"/>
    <property type="match status" value="1"/>
</dbReference>
<evidence type="ECO:0000256" key="1">
    <source>
        <dbReference type="ARBA" id="ARBA00022723"/>
    </source>
</evidence>
<dbReference type="InterPro" id="IPR011330">
    <property type="entry name" value="Glyco_hydro/deAcase_b/a-brl"/>
</dbReference>
<dbReference type="InterPro" id="IPR050248">
    <property type="entry name" value="Polysacc_deacetylase_ArnD"/>
</dbReference>
<dbReference type="SUPFAM" id="SSF88713">
    <property type="entry name" value="Glycoside hydrolase/deacetylase"/>
    <property type="match status" value="1"/>
</dbReference>
<sequence length="253" mass="28605">MKKCFILFFLLLVIFVTANEANAHRDSREAYEKTGKVIWEVKTEEKIVAITFDDGPHPVFTPQILDILAKHNAKATFFVAGNKVERFPEVLKRTAKEGHEIANHTYSHIYSGKISSEKLTNELEKTDVIIQNLIGKKPTLYRPVGGLYNNNIIHTAIKNGKIVVLWSWNQDPHDWKSPPASKIASYIKKGLSPGDIILLHDWHGTEDSTISQTVNALDDVLTYLDENGYRCVTVTQLLYESSQSVPDIVDPFE</sequence>
<dbReference type="Proteomes" id="UP000602076">
    <property type="component" value="Unassembled WGS sequence"/>
</dbReference>
<proteinExistence type="predicted"/>
<evidence type="ECO:0000313" key="5">
    <source>
        <dbReference type="EMBL" id="MBD3107709.1"/>
    </source>
</evidence>
<dbReference type="Gene3D" id="3.20.20.370">
    <property type="entry name" value="Glycoside hydrolase/deacetylase"/>
    <property type="match status" value="1"/>
</dbReference>